<dbReference type="EMBL" id="JBHSFQ010000014">
    <property type="protein sequence ID" value="MFC4563305.1"/>
    <property type="molecule type" value="Genomic_DNA"/>
</dbReference>
<evidence type="ECO:0000313" key="1">
    <source>
        <dbReference type="EMBL" id="MFC4563305.1"/>
    </source>
</evidence>
<accession>A0ABV9DWM9</accession>
<reference evidence="2" key="1">
    <citation type="journal article" date="2019" name="Int. J. Syst. Evol. Microbiol.">
        <title>The Global Catalogue of Microorganisms (GCM) 10K type strain sequencing project: providing services to taxonomists for standard genome sequencing and annotation.</title>
        <authorList>
            <consortium name="The Broad Institute Genomics Platform"/>
            <consortium name="The Broad Institute Genome Sequencing Center for Infectious Disease"/>
            <person name="Wu L."/>
            <person name="Ma J."/>
        </authorList>
    </citation>
    <scope>NUCLEOTIDE SEQUENCE [LARGE SCALE GENOMIC DNA]</scope>
    <source>
        <strain evidence="2">XZYJ18</strain>
    </source>
</reference>
<dbReference type="Proteomes" id="UP001595923">
    <property type="component" value="Unassembled WGS sequence"/>
</dbReference>
<sequence length="95" mass="10519">MEIPEVSTALRQSLERHRFSLQPQPGARPGEETVHVVLDNGAGTFHAGHVDHHLGLWSAFAVVRAHGLFRSDEVGRHESFEDAVLTVLTSFTHVE</sequence>
<evidence type="ECO:0000313" key="2">
    <source>
        <dbReference type="Proteomes" id="UP001595923"/>
    </source>
</evidence>
<name>A0ABV9DWM9_9ACTN</name>
<organism evidence="1 2">
    <name type="scientific">Nocardiopsis mangrovi</name>
    <dbReference type="NCBI Taxonomy" id="1179818"/>
    <lineage>
        <taxon>Bacteria</taxon>
        <taxon>Bacillati</taxon>
        <taxon>Actinomycetota</taxon>
        <taxon>Actinomycetes</taxon>
        <taxon>Streptosporangiales</taxon>
        <taxon>Nocardiopsidaceae</taxon>
        <taxon>Nocardiopsis</taxon>
    </lineage>
</organism>
<gene>
    <name evidence="1" type="ORF">ACFO4E_15690</name>
</gene>
<comment type="caution">
    <text evidence="1">The sequence shown here is derived from an EMBL/GenBank/DDBJ whole genome shotgun (WGS) entry which is preliminary data.</text>
</comment>
<proteinExistence type="predicted"/>
<protein>
    <submittedName>
        <fullName evidence="1">Uncharacterized protein</fullName>
    </submittedName>
</protein>
<dbReference type="RefSeq" id="WP_378575357.1">
    <property type="nucleotide sequence ID" value="NZ_JBHSFQ010000014.1"/>
</dbReference>
<keyword evidence="2" id="KW-1185">Reference proteome</keyword>